<feature type="coiled-coil region" evidence="1">
    <location>
        <begin position="218"/>
        <end position="245"/>
    </location>
</feature>
<dbReference type="Proteomes" id="UP000694888">
    <property type="component" value="Unplaced"/>
</dbReference>
<dbReference type="GeneID" id="101861474"/>
<organism evidence="3 4">
    <name type="scientific">Aplysia californica</name>
    <name type="common">California sea hare</name>
    <dbReference type="NCBI Taxonomy" id="6500"/>
    <lineage>
        <taxon>Eukaryota</taxon>
        <taxon>Metazoa</taxon>
        <taxon>Spiralia</taxon>
        <taxon>Lophotrochozoa</taxon>
        <taxon>Mollusca</taxon>
        <taxon>Gastropoda</taxon>
        <taxon>Heterobranchia</taxon>
        <taxon>Euthyneura</taxon>
        <taxon>Tectipleura</taxon>
        <taxon>Aplysiida</taxon>
        <taxon>Aplysioidea</taxon>
        <taxon>Aplysiidae</taxon>
        <taxon>Aplysia</taxon>
    </lineage>
</organism>
<dbReference type="InterPro" id="IPR006885">
    <property type="entry name" value="NADH_UbQ_FeS_4_mit-like"/>
</dbReference>
<evidence type="ECO:0000256" key="2">
    <source>
        <dbReference type="SAM" id="MobiDB-lite"/>
    </source>
</evidence>
<accession>A0ABM0JAB4</accession>
<dbReference type="InterPro" id="IPR036322">
    <property type="entry name" value="WD40_repeat_dom_sf"/>
</dbReference>
<keyword evidence="3" id="KW-1185">Reference proteome</keyword>
<dbReference type="PANTHER" id="PTHR12219">
    <property type="entry name" value="NADH-UBIQUINONE OXIDOREDUCTASE"/>
    <property type="match status" value="1"/>
</dbReference>
<dbReference type="SUPFAM" id="SSF50978">
    <property type="entry name" value="WD40 repeat-like"/>
    <property type="match status" value="1"/>
</dbReference>
<dbReference type="Pfam" id="PF21030">
    <property type="entry name" value="WDR93"/>
    <property type="match status" value="1"/>
</dbReference>
<keyword evidence="1" id="KW-0175">Coiled coil</keyword>
<evidence type="ECO:0000313" key="4">
    <source>
        <dbReference type="RefSeq" id="XP_005089077.1"/>
    </source>
</evidence>
<reference evidence="4" key="1">
    <citation type="submission" date="2025-08" db="UniProtKB">
        <authorList>
            <consortium name="RefSeq"/>
        </authorList>
    </citation>
    <scope>IDENTIFICATION</scope>
</reference>
<name>A0ABM0JAB4_APLCA</name>
<proteinExistence type="predicted"/>
<protein>
    <submittedName>
        <fullName evidence="4">WD repeat-containing protein 93 isoform X1</fullName>
    </submittedName>
</protein>
<feature type="region of interest" description="Disordered" evidence="2">
    <location>
        <begin position="248"/>
        <end position="274"/>
    </location>
</feature>
<dbReference type="Gene3D" id="2.130.10.10">
    <property type="entry name" value="YVTN repeat-like/Quinoprotein amine dehydrogenase"/>
    <property type="match status" value="1"/>
</dbReference>
<dbReference type="InterPro" id="IPR049547">
    <property type="entry name" value="WDR93_beta-prop"/>
</dbReference>
<gene>
    <name evidence="4" type="primary">LOC101861474</name>
</gene>
<dbReference type="InterPro" id="IPR015943">
    <property type="entry name" value="WD40/YVTN_repeat-like_dom_sf"/>
</dbReference>
<dbReference type="RefSeq" id="XP_005089077.1">
    <property type="nucleotide sequence ID" value="XM_005089020.3"/>
</dbReference>
<evidence type="ECO:0000313" key="3">
    <source>
        <dbReference type="Proteomes" id="UP000694888"/>
    </source>
</evidence>
<dbReference type="PANTHER" id="PTHR12219:SF17">
    <property type="entry name" value="WD REPEAT-CONTAINING PROTEIN 93"/>
    <property type="match status" value="1"/>
</dbReference>
<sequence length="722" mass="81137">MPVYIRKNVSYTPPSIYNIQLEDDNDYLLDPDQLRDILPQPYRMINKILVQLLDNVWEIVEGKENTILAEARKVRPPRLEEPEELPVFNNATALKESVDGKYIFVGLPNGLAVMETQTQTQLHAWEEEHAEITDIKTYLISPDWHLIVTVDDMAISRLFLFAFNHIFFVKALNENSPEATSKILCQKCEASKDGDYAGLVLENTGSKEVWFEVHKLPVEGWQKELESIAAAISKQKEENEKILAENVEDPPEQVEGQPPPEQPPQQESPRAPVPESTVIEQLGVKFSQPSVILKVKPPHKLPLPPNGSSSVASAISKVDTGDVLGVGTNHVLSSAHLESRDVMFKHRHDSMLKYLPEEKEDFTLSATFHFVNVSRMLTFGLENNTPEFRPVAVMVWWSGSPHLSQYSLLKAAGKDIEFKADIVWPFTSNITCSAVSPCTTHLALGLENGNLVLWDRQLGLDKAVLTVSDKSALRSVRFLDPCLFPMDQPHYPPYPVSSATFLLTECCDGSQALFDTCDGSQQIPRCIATEPENDDDIQTLLKVIPELPELIIYVQKNGSLYIKDIGTGAALCQVVLPPTHSLQSPWEPIFALGGGGNFLFVKAEGTEETEEGEANDISCLFMYNLKSYRELEPYWSREHQKKDLAVYTDLDSRISSLMQERLQQQALRKPHMQNRWGQLRSELSMIQQAHAVPLDSLRITAPSSIHSSHEEIHFKTTKASVL</sequence>
<evidence type="ECO:0000256" key="1">
    <source>
        <dbReference type="SAM" id="Coils"/>
    </source>
</evidence>